<protein>
    <submittedName>
        <fullName evidence="2">Uncharacterized protein</fullName>
    </submittedName>
</protein>
<sequence>MSHANARLTVGGKIFIVWRRCHCRKQAHITAAMGVSRRGACGTGCIGSRPEDGASLRDRSSRPHPPDQGRCAGRAARADPDRGRVRYASPDHGPSLHAGRGPARHADR</sequence>
<organism evidence="2 3">
    <name type="scientific">Oerskovia douganii</name>
    <dbReference type="NCBI Taxonomy" id="2762210"/>
    <lineage>
        <taxon>Bacteria</taxon>
        <taxon>Bacillati</taxon>
        <taxon>Actinomycetota</taxon>
        <taxon>Actinomycetes</taxon>
        <taxon>Micrococcales</taxon>
        <taxon>Cellulomonadaceae</taxon>
        <taxon>Oerskovia</taxon>
    </lineage>
</organism>
<proteinExistence type="predicted"/>
<evidence type="ECO:0000313" key="2">
    <source>
        <dbReference type="EMBL" id="MBE7702276.1"/>
    </source>
</evidence>
<dbReference type="Proteomes" id="UP000822993">
    <property type="component" value="Unassembled WGS sequence"/>
</dbReference>
<evidence type="ECO:0000313" key="3">
    <source>
        <dbReference type="Proteomes" id="UP000822993"/>
    </source>
</evidence>
<keyword evidence="3" id="KW-1185">Reference proteome</keyword>
<accession>A0A9D5UFT1</accession>
<feature type="compositionally biased region" description="Basic and acidic residues" evidence="1">
    <location>
        <begin position="49"/>
        <end position="67"/>
    </location>
</feature>
<dbReference type="EMBL" id="JACSPN010000039">
    <property type="protein sequence ID" value="MBE7702276.1"/>
    <property type="molecule type" value="Genomic_DNA"/>
</dbReference>
<comment type="caution">
    <text evidence="2">The sequence shown here is derived from an EMBL/GenBank/DDBJ whole genome shotgun (WGS) entry which is preliminary data.</text>
</comment>
<reference evidence="2 3" key="1">
    <citation type="submission" date="2020-08" db="EMBL/GenBank/DDBJ databases">
        <title>A Genomic Blueprint of the Chicken Gut Microbiome.</title>
        <authorList>
            <person name="Gilroy R."/>
            <person name="Ravi A."/>
            <person name="Getino M."/>
            <person name="Pursley I."/>
            <person name="Horton D.L."/>
            <person name="Alikhan N.-F."/>
            <person name="Baker D."/>
            <person name="Gharbi K."/>
            <person name="Hall N."/>
            <person name="Watson M."/>
            <person name="Adriaenssens E.M."/>
            <person name="Foster-Nyarko E."/>
            <person name="Jarju S."/>
            <person name="Secka A."/>
            <person name="Antonio M."/>
            <person name="Oren A."/>
            <person name="Chaudhuri R."/>
            <person name="La Ragione R.M."/>
            <person name="Hildebrand F."/>
            <person name="Pallen M.J."/>
        </authorList>
    </citation>
    <scope>NUCLEOTIDE SEQUENCE [LARGE SCALE GENOMIC DNA]</scope>
    <source>
        <strain evidence="2 3">Sa1BUA8</strain>
    </source>
</reference>
<dbReference type="AlphaFoldDB" id="A0A9D5UFT1"/>
<gene>
    <name evidence="2" type="ORF">H9623_18450</name>
</gene>
<evidence type="ECO:0000256" key="1">
    <source>
        <dbReference type="SAM" id="MobiDB-lite"/>
    </source>
</evidence>
<name>A0A9D5UFT1_9CELL</name>
<feature type="region of interest" description="Disordered" evidence="1">
    <location>
        <begin position="42"/>
        <end position="108"/>
    </location>
</feature>